<keyword evidence="1" id="KW-0946">Virion</keyword>
<dbReference type="Proteomes" id="UP000036045">
    <property type="component" value="Unassembled WGS sequence"/>
</dbReference>
<dbReference type="PANTHER" id="PTHR40050">
    <property type="entry name" value="INNER SPORE COAT PROTEIN H"/>
    <property type="match status" value="1"/>
</dbReference>
<dbReference type="Pfam" id="PF08757">
    <property type="entry name" value="CotH"/>
    <property type="match status" value="1"/>
</dbReference>
<keyword evidence="1" id="KW-0167">Capsid protein</keyword>
<gene>
    <name evidence="1" type="ORF">ABW02_18875</name>
</gene>
<organism evidence="1 2">
    <name type="scientific">Niallia circulans</name>
    <name type="common">Bacillus circulans</name>
    <dbReference type="NCBI Taxonomy" id="1397"/>
    <lineage>
        <taxon>Bacteria</taxon>
        <taxon>Bacillati</taxon>
        <taxon>Bacillota</taxon>
        <taxon>Bacilli</taxon>
        <taxon>Bacillales</taxon>
        <taxon>Bacillaceae</taxon>
        <taxon>Niallia</taxon>
    </lineage>
</organism>
<dbReference type="EMBL" id="LDPH01000023">
    <property type="protein sequence ID" value="KLV23902.1"/>
    <property type="molecule type" value="Genomic_DNA"/>
</dbReference>
<proteinExistence type="predicted"/>
<reference evidence="1 2" key="1">
    <citation type="submission" date="2015-05" db="EMBL/GenBank/DDBJ databases">
        <title>Whole genome sequence and identification of bacterial endophytes from Costus igneus.</title>
        <authorList>
            <person name="Lee Y.P."/>
            <person name="Gan H.M."/>
            <person name="Eng W."/>
            <person name="Wheatley M.S."/>
            <person name="Caraballo A."/>
            <person name="Polter S."/>
            <person name="Savka M.A."/>
            <person name="Hudson A.O."/>
        </authorList>
    </citation>
    <scope>NUCLEOTIDE SEQUENCE [LARGE SCALE GENOMIC DNA]</scope>
    <source>
        <strain evidence="1 2">RIT379</strain>
    </source>
</reference>
<name>A0A0J1ID60_NIACI</name>
<keyword evidence="2" id="KW-1185">Reference proteome</keyword>
<dbReference type="PATRIC" id="fig|1397.4.peg.2493"/>
<dbReference type="InterPro" id="IPR014867">
    <property type="entry name" value="Spore_coat_CotH_CotH2/3/7"/>
</dbReference>
<dbReference type="AlphaFoldDB" id="A0A0J1ID60"/>
<protein>
    <submittedName>
        <fullName evidence="1">Spore coat protein</fullName>
    </submittedName>
</protein>
<sequence length="357" mass="41572">MMKTYNIYIHPNDYKNLRKDIWSDDYVSGYLKEGKNKYLIGISYRGHSTRNHTKKSYSIVFQNPSTVNGTHEIHLNAESKDPSLIRSKLSLDFFNSIGVLSPQTQHVLLTINGQYRGIYLQIESLDEYLLRKRNLADGDILYATDDDANFSLLTVEGKPKKEILQGYTPKYQIGNSNQLFSDLLFKINTLLNLEFEQIIPKMLDIEKYLKWLAGVVCIQHFDGFDHNYAIYFNSSTNLFEISPWDCDGTWGRNRHGKVLNYDVVPIEGYNTLSARLIHIPAFRKIYKNILEEILNDSFTAKTQSPIIEELFTKIKPQIEKDPFSSRLASFFDKEKQFILSYIQNRNRYLSNQLKNLT</sequence>
<dbReference type="PANTHER" id="PTHR40050:SF1">
    <property type="entry name" value="INNER SPORE COAT PROTEIN H"/>
    <property type="match status" value="1"/>
</dbReference>
<evidence type="ECO:0000313" key="1">
    <source>
        <dbReference type="EMBL" id="KLV23902.1"/>
    </source>
</evidence>
<comment type="caution">
    <text evidence="1">The sequence shown here is derived from an EMBL/GenBank/DDBJ whole genome shotgun (WGS) entry which is preliminary data.</text>
</comment>
<accession>A0A0J1ID60</accession>
<dbReference type="RefSeq" id="WP_047943799.1">
    <property type="nucleotide sequence ID" value="NZ_JAMAUJ010000006.1"/>
</dbReference>
<evidence type="ECO:0000313" key="2">
    <source>
        <dbReference type="Proteomes" id="UP000036045"/>
    </source>
</evidence>